<feature type="signal peptide" evidence="4">
    <location>
        <begin position="1"/>
        <end position="26"/>
    </location>
</feature>
<evidence type="ECO:0000256" key="1">
    <source>
        <dbReference type="ARBA" id="ARBA00010333"/>
    </source>
</evidence>
<dbReference type="GO" id="GO:0006865">
    <property type="term" value="P:amino acid transport"/>
    <property type="evidence" value="ECO:0007669"/>
    <property type="project" value="TreeGrafter"/>
</dbReference>
<evidence type="ECO:0000256" key="4">
    <source>
        <dbReference type="SAM" id="SignalP"/>
    </source>
</evidence>
<reference evidence="6 7" key="2">
    <citation type="submission" date="2019-01" db="EMBL/GenBank/DDBJ databases">
        <authorList>
            <person name="Li Y."/>
        </authorList>
    </citation>
    <scope>NUCLEOTIDE SEQUENCE [LARGE SCALE GENOMIC DNA]</scope>
    <source>
        <strain evidence="6 7">07D10-4-3</strain>
    </source>
</reference>
<dbReference type="Gene3D" id="3.40.190.10">
    <property type="entry name" value="Periplasmic binding protein-like II"/>
    <property type="match status" value="2"/>
</dbReference>
<dbReference type="AlphaFoldDB" id="A0A443KME3"/>
<evidence type="ECO:0000313" key="7">
    <source>
        <dbReference type="Proteomes" id="UP000284451"/>
    </source>
</evidence>
<evidence type="ECO:0000259" key="5">
    <source>
        <dbReference type="SMART" id="SM00062"/>
    </source>
</evidence>
<evidence type="ECO:0000256" key="3">
    <source>
        <dbReference type="ARBA" id="ARBA00022729"/>
    </source>
</evidence>
<keyword evidence="2" id="KW-0813">Transport</keyword>
<dbReference type="GO" id="GO:0005576">
    <property type="term" value="C:extracellular region"/>
    <property type="evidence" value="ECO:0007669"/>
    <property type="project" value="TreeGrafter"/>
</dbReference>
<sequence length="305" mass="32232">MKSKLFALPPVAALLAVMLGAGPGQAQDGGTLAKIADQGEIVIGHRDGAVPFSYYDDAQKPVGYAMDLCAAVVDAVKARLDKPDLKVSYMPVTGTTRIPLLINGTIDMECGTTTNNAERQKQVAFSDTYFVAGVRILSKKDAPINTMAEAKGKTVVTLAGTTSVKIINDANNAENLGLTILSAKDLAEGMLTLETGRAAALIFDDVSIAGAAATSKTPDAYQISPEPLSVEPYGIMLRRDDADFKTLVDDTLVGLFSSGAITGIYDTWFTQPIPPRGINMNFPMSEQLARVIAAPTDSPDPAVYE</sequence>
<gene>
    <name evidence="6" type="ORF">D2T29_06035</name>
</gene>
<keyword evidence="3 4" id="KW-0732">Signal</keyword>
<evidence type="ECO:0000313" key="6">
    <source>
        <dbReference type="EMBL" id="RWR33819.1"/>
    </source>
</evidence>
<dbReference type="RefSeq" id="WP_128231731.1">
    <property type="nucleotide sequence ID" value="NZ_SAUY01000004.1"/>
</dbReference>
<accession>A0A443KME3</accession>
<feature type="domain" description="Solute-binding protein family 3/N-terminal" evidence="5">
    <location>
        <begin position="40"/>
        <end position="272"/>
    </location>
</feature>
<proteinExistence type="inferred from homology"/>
<dbReference type="SMART" id="SM00062">
    <property type="entry name" value="PBPb"/>
    <property type="match status" value="1"/>
</dbReference>
<dbReference type="InterPro" id="IPR001638">
    <property type="entry name" value="Solute-binding_3/MltF_N"/>
</dbReference>
<dbReference type="EMBL" id="SAUY01000004">
    <property type="protein sequence ID" value="RWR33819.1"/>
    <property type="molecule type" value="Genomic_DNA"/>
</dbReference>
<dbReference type="GO" id="GO:0030288">
    <property type="term" value="C:outer membrane-bounded periplasmic space"/>
    <property type="evidence" value="ECO:0007669"/>
    <property type="project" value="TreeGrafter"/>
</dbReference>
<name>A0A443KME3_9RHOB</name>
<dbReference type="SUPFAM" id="SSF53850">
    <property type="entry name" value="Periplasmic binding protein-like II"/>
    <property type="match status" value="1"/>
</dbReference>
<dbReference type="Proteomes" id="UP000284451">
    <property type="component" value="Unassembled WGS sequence"/>
</dbReference>
<reference evidence="6 7" key="1">
    <citation type="submission" date="2019-01" db="EMBL/GenBank/DDBJ databases">
        <title>Sinorhodobacter populi sp. nov. isolated from the symptomatic bark tissue of Populus euramericana canker.</title>
        <authorList>
            <person name="Xu G."/>
        </authorList>
    </citation>
    <scope>NUCLEOTIDE SEQUENCE [LARGE SCALE GENOMIC DNA]</scope>
    <source>
        <strain evidence="6 7">07D10-4-3</strain>
    </source>
</reference>
<organism evidence="6 7">
    <name type="scientific">Paenirhodobacter populi</name>
    <dbReference type="NCBI Taxonomy" id="2306993"/>
    <lineage>
        <taxon>Bacteria</taxon>
        <taxon>Pseudomonadati</taxon>
        <taxon>Pseudomonadota</taxon>
        <taxon>Alphaproteobacteria</taxon>
        <taxon>Rhodobacterales</taxon>
        <taxon>Rhodobacter group</taxon>
        <taxon>Paenirhodobacter</taxon>
    </lineage>
</organism>
<dbReference type="PANTHER" id="PTHR30085:SF2">
    <property type="entry name" value="GLUTAMATE_ASPARTATE IMPORT SOLUTE-BINDING PROTEIN"/>
    <property type="match status" value="1"/>
</dbReference>
<dbReference type="PANTHER" id="PTHR30085">
    <property type="entry name" value="AMINO ACID ABC TRANSPORTER PERMEASE"/>
    <property type="match status" value="1"/>
</dbReference>
<dbReference type="Pfam" id="PF00497">
    <property type="entry name" value="SBP_bac_3"/>
    <property type="match status" value="1"/>
</dbReference>
<protein>
    <submittedName>
        <fullName evidence="6">Transporter substrate-binding domain-containing protein</fullName>
    </submittedName>
</protein>
<feature type="chain" id="PRO_5019575778" evidence="4">
    <location>
        <begin position="27"/>
        <end position="305"/>
    </location>
</feature>
<dbReference type="CDD" id="cd13688">
    <property type="entry name" value="PBP2_GltI_DEBP"/>
    <property type="match status" value="1"/>
</dbReference>
<evidence type="ECO:0000256" key="2">
    <source>
        <dbReference type="ARBA" id="ARBA00022448"/>
    </source>
</evidence>
<comment type="caution">
    <text evidence="6">The sequence shown here is derived from an EMBL/GenBank/DDBJ whole genome shotgun (WGS) entry which is preliminary data.</text>
</comment>
<dbReference type="InterPro" id="IPR051455">
    <property type="entry name" value="Bact_solute-bind_prot3"/>
</dbReference>
<comment type="similarity">
    <text evidence="1">Belongs to the bacterial solute-binding protein 3 family.</text>
</comment>